<keyword evidence="3" id="KW-0408">Iron</keyword>
<dbReference type="Gene3D" id="1.10.630.10">
    <property type="entry name" value="Cytochrome P450"/>
    <property type="match status" value="1"/>
</dbReference>
<organism evidence="4">
    <name type="scientific">Arundo donax</name>
    <name type="common">Giant reed</name>
    <name type="synonym">Donax arundinaceus</name>
    <dbReference type="NCBI Taxonomy" id="35708"/>
    <lineage>
        <taxon>Eukaryota</taxon>
        <taxon>Viridiplantae</taxon>
        <taxon>Streptophyta</taxon>
        <taxon>Embryophyta</taxon>
        <taxon>Tracheophyta</taxon>
        <taxon>Spermatophyta</taxon>
        <taxon>Magnoliopsida</taxon>
        <taxon>Liliopsida</taxon>
        <taxon>Poales</taxon>
        <taxon>Poaceae</taxon>
        <taxon>PACMAD clade</taxon>
        <taxon>Arundinoideae</taxon>
        <taxon>Arundineae</taxon>
        <taxon>Arundo</taxon>
    </lineage>
</organism>
<dbReference type="SUPFAM" id="SSF48264">
    <property type="entry name" value="Cytochrome P450"/>
    <property type="match status" value="1"/>
</dbReference>
<dbReference type="PANTHER" id="PTHR47955">
    <property type="entry name" value="CYTOCHROME P450 FAMILY 71 PROTEIN"/>
    <property type="match status" value="1"/>
</dbReference>
<evidence type="ECO:0000256" key="2">
    <source>
        <dbReference type="ARBA" id="ARBA00022723"/>
    </source>
</evidence>
<evidence type="ECO:0000256" key="1">
    <source>
        <dbReference type="ARBA" id="ARBA00010617"/>
    </source>
</evidence>
<evidence type="ECO:0000256" key="3">
    <source>
        <dbReference type="ARBA" id="ARBA00023004"/>
    </source>
</evidence>
<proteinExistence type="inferred from homology"/>
<reference evidence="4" key="1">
    <citation type="submission" date="2014-09" db="EMBL/GenBank/DDBJ databases">
        <authorList>
            <person name="Magalhaes I.L.F."/>
            <person name="Oliveira U."/>
            <person name="Santos F.R."/>
            <person name="Vidigal T.H.D.A."/>
            <person name="Brescovit A.D."/>
            <person name="Santos A.J."/>
        </authorList>
    </citation>
    <scope>NUCLEOTIDE SEQUENCE</scope>
    <source>
        <tissue evidence="4">Shoot tissue taken approximately 20 cm above the soil surface</tissue>
    </source>
</reference>
<keyword evidence="2" id="KW-0479">Metal-binding</keyword>
<dbReference type="GO" id="GO:0016705">
    <property type="term" value="F:oxidoreductase activity, acting on paired donors, with incorporation or reduction of molecular oxygen"/>
    <property type="evidence" value="ECO:0007669"/>
    <property type="project" value="InterPro"/>
</dbReference>
<dbReference type="EMBL" id="GBRH01270545">
    <property type="protein sequence ID" value="JAD27350.1"/>
    <property type="molecule type" value="Transcribed_RNA"/>
</dbReference>
<comment type="similarity">
    <text evidence="1">Belongs to the cytochrome P450 family.</text>
</comment>
<protein>
    <submittedName>
        <fullName evidence="4">Uncharacterized protein</fullName>
    </submittedName>
</protein>
<dbReference type="PANTHER" id="PTHR47955:SF14">
    <property type="entry name" value="OS01G0543600 PROTEIN"/>
    <property type="match status" value="1"/>
</dbReference>
<dbReference type="InterPro" id="IPR001128">
    <property type="entry name" value="Cyt_P450"/>
</dbReference>
<dbReference type="Pfam" id="PF00067">
    <property type="entry name" value="p450"/>
    <property type="match status" value="1"/>
</dbReference>
<accession>A0A0A8YR50</accession>
<name>A0A0A8YR50_ARUDO</name>
<dbReference type="InterPro" id="IPR036396">
    <property type="entry name" value="Cyt_P450_sf"/>
</dbReference>
<dbReference type="GO" id="GO:0005506">
    <property type="term" value="F:iron ion binding"/>
    <property type="evidence" value="ECO:0007669"/>
    <property type="project" value="InterPro"/>
</dbReference>
<evidence type="ECO:0000313" key="4">
    <source>
        <dbReference type="EMBL" id="JAD27350.1"/>
    </source>
</evidence>
<sequence length="152" mass="17285">MAGMAMDLNDLLNAFTNDIVCHAVSGKFFREEGRNKLFRELVEANSSLIGGFNLEDHFRVLVKLDMVKRMVCAKAHRVNKMWDDLLETLINGHASKPASERDGDESDFIDVLLSLQQEYKLTRDHIKAQLAIMFETGTDTSFIVLEYAMVEL</sequence>
<dbReference type="GO" id="GO:0004497">
    <property type="term" value="F:monooxygenase activity"/>
    <property type="evidence" value="ECO:0007669"/>
    <property type="project" value="InterPro"/>
</dbReference>
<reference evidence="4" key="2">
    <citation type="journal article" date="2015" name="Data Brief">
        <title>Shoot transcriptome of the giant reed, Arundo donax.</title>
        <authorList>
            <person name="Barrero R.A."/>
            <person name="Guerrero F.D."/>
            <person name="Moolhuijzen P."/>
            <person name="Goolsby J.A."/>
            <person name="Tidwell J."/>
            <person name="Bellgard S.E."/>
            <person name="Bellgard M.I."/>
        </authorList>
    </citation>
    <scope>NUCLEOTIDE SEQUENCE</scope>
    <source>
        <tissue evidence="4">Shoot tissue taken approximately 20 cm above the soil surface</tissue>
    </source>
</reference>
<dbReference type="AlphaFoldDB" id="A0A0A8YR50"/>
<dbReference type="GO" id="GO:0020037">
    <property type="term" value="F:heme binding"/>
    <property type="evidence" value="ECO:0007669"/>
    <property type="project" value="InterPro"/>
</dbReference>